<protein>
    <submittedName>
        <fullName evidence="2">Kinase-like domain-containing protein</fullName>
    </submittedName>
</protein>
<gene>
    <name evidence="2" type="ORF">BDU57DRAFT_573217</name>
</gene>
<dbReference type="OrthoDB" id="2831558at2759"/>
<dbReference type="InterPro" id="IPR011009">
    <property type="entry name" value="Kinase-like_dom_sf"/>
</dbReference>
<proteinExistence type="predicted"/>
<evidence type="ECO:0000259" key="1">
    <source>
        <dbReference type="Pfam" id="PF01636"/>
    </source>
</evidence>
<accession>A0A6A5QP79</accession>
<sequence length="431" mass="47836">MSQNHANFEGRLHFIQNLLRERLGSNVAKIEPIQYDPESPFKYNNFVYRITLPSSPSVARNDSSHGARQPGTAPLPESAKEFIIRLTNPDAAGMHAQTRVENEVAMISLASAALSAFKPHLVPAVYGWGSAASPSSQGWILQELMPGIPVSEAFDSMPDEAKTKVLAQMADILKALQDFRLPSSIEQYGGVTFDSAGQVISTAMTSVGSGPWLLYEDYFRDRLNRALQQADSNPYIKGWHANGVRERLNAFVESGVPAQFKDLGCRDAKSIVHADFTPDNLLYDASTQCITALIDYDFACILHPSYEFLRSFSGAGGQFQGWSDIESSEQTALRDAKLNGFPSPLPENTKDGVKWDVAKIWEDELERLDVQRPRTIKGIEKVANVDAVLRSVLPWRVTNSDVLRMQSEAVILKCRNENEAQLIKLLHHLGF</sequence>
<feature type="domain" description="Aminoglycoside phosphotransferase" evidence="1">
    <location>
        <begin position="80"/>
        <end position="312"/>
    </location>
</feature>
<evidence type="ECO:0000313" key="2">
    <source>
        <dbReference type="EMBL" id="KAF1915847.1"/>
    </source>
</evidence>
<organism evidence="2 3">
    <name type="scientific">Ampelomyces quisqualis</name>
    <name type="common">Powdery mildew agent</name>
    <dbReference type="NCBI Taxonomy" id="50730"/>
    <lineage>
        <taxon>Eukaryota</taxon>
        <taxon>Fungi</taxon>
        <taxon>Dikarya</taxon>
        <taxon>Ascomycota</taxon>
        <taxon>Pezizomycotina</taxon>
        <taxon>Dothideomycetes</taxon>
        <taxon>Pleosporomycetidae</taxon>
        <taxon>Pleosporales</taxon>
        <taxon>Pleosporineae</taxon>
        <taxon>Phaeosphaeriaceae</taxon>
        <taxon>Ampelomyces</taxon>
    </lineage>
</organism>
<dbReference type="PANTHER" id="PTHR21310:SF15">
    <property type="entry name" value="AMINOGLYCOSIDE PHOSPHOTRANSFERASE DOMAIN-CONTAINING PROTEIN"/>
    <property type="match status" value="1"/>
</dbReference>
<dbReference type="AlphaFoldDB" id="A0A6A5QP79"/>
<evidence type="ECO:0000313" key="3">
    <source>
        <dbReference type="Proteomes" id="UP000800096"/>
    </source>
</evidence>
<dbReference type="GO" id="GO:0016301">
    <property type="term" value="F:kinase activity"/>
    <property type="evidence" value="ECO:0007669"/>
    <property type="project" value="UniProtKB-KW"/>
</dbReference>
<keyword evidence="3" id="KW-1185">Reference proteome</keyword>
<name>A0A6A5QP79_AMPQU</name>
<dbReference type="Gene3D" id="3.90.1200.10">
    <property type="match status" value="1"/>
</dbReference>
<dbReference type="Proteomes" id="UP000800096">
    <property type="component" value="Unassembled WGS sequence"/>
</dbReference>
<dbReference type="Pfam" id="PF01636">
    <property type="entry name" value="APH"/>
    <property type="match status" value="1"/>
</dbReference>
<keyword evidence="2" id="KW-0418">Kinase</keyword>
<dbReference type="PANTHER" id="PTHR21310">
    <property type="entry name" value="AMINOGLYCOSIDE PHOSPHOTRANSFERASE-RELATED-RELATED"/>
    <property type="match status" value="1"/>
</dbReference>
<dbReference type="InterPro" id="IPR002575">
    <property type="entry name" value="Aminoglycoside_PTrfase"/>
</dbReference>
<dbReference type="SUPFAM" id="SSF56112">
    <property type="entry name" value="Protein kinase-like (PK-like)"/>
    <property type="match status" value="1"/>
</dbReference>
<keyword evidence="2" id="KW-0808">Transferase</keyword>
<reference evidence="2" key="1">
    <citation type="journal article" date="2020" name="Stud. Mycol.">
        <title>101 Dothideomycetes genomes: a test case for predicting lifestyles and emergence of pathogens.</title>
        <authorList>
            <person name="Haridas S."/>
            <person name="Albert R."/>
            <person name="Binder M."/>
            <person name="Bloem J."/>
            <person name="Labutti K."/>
            <person name="Salamov A."/>
            <person name="Andreopoulos B."/>
            <person name="Baker S."/>
            <person name="Barry K."/>
            <person name="Bills G."/>
            <person name="Bluhm B."/>
            <person name="Cannon C."/>
            <person name="Castanera R."/>
            <person name="Culley D."/>
            <person name="Daum C."/>
            <person name="Ezra D."/>
            <person name="Gonzalez J."/>
            <person name="Henrissat B."/>
            <person name="Kuo A."/>
            <person name="Liang C."/>
            <person name="Lipzen A."/>
            <person name="Lutzoni F."/>
            <person name="Magnuson J."/>
            <person name="Mondo S."/>
            <person name="Nolan M."/>
            <person name="Ohm R."/>
            <person name="Pangilinan J."/>
            <person name="Park H.-J."/>
            <person name="Ramirez L."/>
            <person name="Alfaro M."/>
            <person name="Sun H."/>
            <person name="Tritt A."/>
            <person name="Yoshinaga Y."/>
            <person name="Zwiers L.-H."/>
            <person name="Turgeon B."/>
            <person name="Goodwin S."/>
            <person name="Spatafora J."/>
            <person name="Crous P."/>
            <person name="Grigoriev I."/>
        </authorList>
    </citation>
    <scope>NUCLEOTIDE SEQUENCE</scope>
    <source>
        <strain evidence="2">HMLAC05119</strain>
    </source>
</reference>
<dbReference type="InterPro" id="IPR051678">
    <property type="entry name" value="AGP_Transferase"/>
</dbReference>
<dbReference type="EMBL" id="ML979135">
    <property type="protein sequence ID" value="KAF1915847.1"/>
    <property type="molecule type" value="Genomic_DNA"/>
</dbReference>